<dbReference type="Proteomes" id="UP001595859">
    <property type="component" value="Unassembled WGS sequence"/>
</dbReference>
<gene>
    <name evidence="1" type="ORF">ACFPCV_20885</name>
</gene>
<proteinExistence type="predicted"/>
<evidence type="ECO:0000313" key="1">
    <source>
        <dbReference type="EMBL" id="MFC4855976.1"/>
    </source>
</evidence>
<dbReference type="EMBL" id="JBHSIS010000009">
    <property type="protein sequence ID" value="MFC4855976.1"/>
    <property type="molecule type" value="Genomic_DNA"/>
</dbReference>
<reference evidence="2" key="1">
    <citation type="journal article" date="2019" name="Int. J. Syst. Evol. Microbiol.">
        <title>The Global Catalogue of Microorganisms (GCM) 10K type strain sequencing project: providing services to taxonomists for standard genome sequencing and annotation.</title>
        <authorList>
            <consortium name="The Broad Institute Genomics Platform"/>
            <consortium name="The Broad Institute Genome Sequencing Center for Infectious Disease"/>
            <person name="Wu L."/>
            <person name="Ma J."/>
        </authorList>
    </citation>
    <scope>NUCLEOTIDE SEQUENCE [LARGE SCALE GENOMIC DNA]</scope>
    <source>
        <strain evidence="2">ZS-22-S1</strain>
    </source>
</reference>
<comment type="caution">
    <text evidence="1">The sequence shown here is derived from an EMBL/GenBank/DDBJ whole genome shotgun (WGS) entry which is preliminary data.</text>
</comment>
<name>A0ABV9S8U2_9PSEU</name>
<accession>A0ABV9S8U2</accession>
<dbReference type="RefSeq" id="WP_378057944.1">
    <property type="nucleotide sequence ID" value="NZ_JBHSIS010000009.1"/>
</dbReference>
<sequence length="48" mass="4963">MDFTNPVLNADRPGPDAGRVAGLHPVVSSFHHGHAAFGVVPVSAEEEA</sequence>
<evidence type="ECO:0000313" key="2">
    <source>
        <dbReference type="Proteomes" id="UP001595859"/>
    </source>
</evidence>
<protein>
    <submittedName>
        <fullName evidence="1">Uncharacterized protein</fullName>
    </submittedName>
</protein>
<keyword evidence="2" id="KW-1185">Reference proteome</keyword>
<organism evidence="1 2">
    <name type="scientific">Actinophytocola glycyrrhizae</name>
    <dbReference type="NCBI Taxonomy" id="2044873"/>
    <lineage>
        <taxon>Bacteria</taxon>
        <taxon>Bacillati</taxon>
        <taxon>Actinomycetota</taxon>
        <taxon>Actinomycetes</taxon>
        <taxon>Pseudonocardiales</taxon>
        <taxon>Pseudonocardiaceae</taxon>
    </lineage>
</organism>